<evidence type="ECO:0000313" key="2">
    <source>
        <dbReference type="Proteomes" id="UP000031843"/>
    </source>
</evidence>
<organism evidence="1 2">
    <name type="scientific">Cupriavidus basilensis</name>
    <dbReference type="NCBI Taxonomy" id="68895"/>
    <lineage>
        <taxon>Bacteria</taxon>
        <taxon>Pseudomonadati</taxon>
        <taxon>Pseudomonadota</taxon>
        <taxon>Betaproteobacteria</taxon>
        <taxon>Burkholderiales</taxon>
        <taxon>Burkholderiaceae</taxon>
        <taxon>Cupriavidus</taxon>
    </lineage>
</organism>
<proteinExistence type="predicted"/>
<keyword evidence="2" id="KW-1185">Reference proteome</keyword>
<dbReference type="Proteomes" id="UP000031843">
    <property type="component" value="Chromosome secondary"/>
</dbReference>
<gene>
    <name evidence="1" type="ORF">RR42_s2118</name>
</gene>
<protein>
    <submittedName>
        <fullName evidence="1">Uncharacterized protein</fullName>
    </submittedName>
</protein>
<dbReference type="KEGG" id="cbw:RR42_s2118"/>
<reference evidence="1 2" key="1">
    <citation type="journal article" date="2015" name="Genome Announc.">
        <title>Complete Genome Sequence of Cupriavidus basilensis 4G11, Isolated from the Oak Ridge Field Research Center Site.</title>
        <authorList>
            <person name="Ray J."/>
            <person name="Waters R.J."/>
            <person name="Skerker J.M."/>
            <person name="Kuehl J.V."/>
            <person name="Price M.N."/>
            <person name="Huang J."/>
            <person name="Chakraborty R."/>
            <person name="Arkin A.P."/>
            <person name="Deutschbauer A."/>
        </authorList>
    </citation>
    <scope>NUCLEOTIDE SEQUENCE [LARGE SCALE GENOMIC DNA]</scope>
    <source>
        <strain evidence="1">4G11</strain>
    </source>
</reference>
<accession>A0A0C4YMA2</accession>
<dbReference type="STRING" id="68895.RR42_s2118"/>
<dbReference type="EMBL" id="CP010537">
    <property type="protein sequence ID" value="AJG23700.1"/>
    <property type="molecule type" value="Genomic_DNA"/>
</dbReference>
<name>A0A0C4YMA2_9BURK</name>
<evidence type="ECO:0000313" key="1">
    <source>
        <dbReference type="EMBL" id="AJG23700.1"/>
    </source>
</evidence>
<sequence>MHVFVCIRMPMTAARWGTERSLVWRCARHGGFPCLFLLTAHLRP</sequence>
<dbReference type="AlphaFoldDB" id="A0A0C4YMA2"/>